<keyword evidence="11" id="KW-1185">Reference proteome</keyword>
<proteinExistence type="inferred from homology"/>
<keyword evidence="10" id="KW-0966">Cell projection</keyword>
<dbReference type="PANTHER" id="PTHR34040">
    <property type="entry name" value="FLAGELLAR BIOSYNTHETIC PROTEIN FLIQ"/>
    <property type="match status" value="1"/>
</dbReference>
<keyword evidence="10" id="KW-0282">Flagellum</keyword>
<dbReference type="Pfam" id="PF01313">
    <property type="entry name" value="Bac_export_3"/>
    <property type="match status" value="1"/>
</dbReference>
<dbReference type="PRINTS" id="PR00952">
    <property type="entry name" value="TYPE3IMQPROT"/>
</dbReference>
<evidence type="ECO:0000256" key="8">
    <source>
        <dbReference type="ARBA" id="ARBA00023143"/>
    </source>
</evidence>
<reference evidence="11" key="1">
    <citation type="submission" date="2016-11" db="EMBL/GenBank/DDBJ databases">
        <authorList>
            <person name="Varghese N."/>
            <person name="Submissions S."/>
        </authorList>
    </citation>
    <scope>NUCLEOTIDE SEQUENCE [LARGE SCALE GENOMIC DNA]</scope>
    <source>
        <strain evidence="11">DSM 11003</strain>
    </source>
</reference>
<evidence type="ECO:0000256" key="6">
    <source>
        <dbReference type="ARBA" id="ARBA00022989"/>
    </source>
</evidence>
<keyword evidence="5 9" id="KW-0812">Transmembrane</keyword>
<feature type="transmembrane region" description="Helical" evidence="9">
    <location>
        <begin position="50"/>
        <end position="70"/>
    </location>
</feature>
<feature type="transmembrane region" description="Helical" evidence="9">
    <location>
        <begin position="12"/>
        <end position="38"/>
    </location>
</feature>
<name>A0A1M5KYE9_9FIRM</name>
<organism evidence="10 11">
    <name type="scientific">Thermosyntropha lipolytica DSM 11003</name>
    <dbReference type="NCBI Taxonomy" id="1123382"/>
    <lineage>
        <taxon>Bacteria</taxon>
        <taxon>Bacillati</taxon>
        <taxon>Bacillota</taxon>
        <taxon>Clostridia</taxon>
        <taxon>Eubacteriales</taxon>
        <taxon>Syntrophomonadaceae</taxon>
        <taxon>Thermosyntropha</taxon>
    </lineage>
</organism>
<dbReference type="RefSeq" id="WP_073089615.1">
    <property type="nucleotide sequence ID" value="NZ_FQWY01000006.1"/>
</dbReference>
<evidence type="ECO:0000256" key="2">
    <source>
        <dbReference type="ARBA" id="ARBA00006156"/>
    </source>
</evidence>
<dbReference type="GO" id="GO:0005886">
    <property type="term" value="C:plasma membrane"/>
    <property type="evidence" value="ECO:0007669"/>
    <property type="project" value="UniProtKB-SubCell"/>
</dbReference>
<evidence type="ECO:0000256" key="7">
    <source>
        <dbReference type="ARBA" id="ARBA00023136"/>
    </source>
</evidence>
<dbReference type="GO" id="GO:0009306">
    <property type="term" value="P:protein secretion"/>
    <property type="evidence" value="ECO:0007669"/>
    <property type="project" value="InterPro"/>
</dbReference>
<dbReference type="InterPro" id="IPR002191">
    <property type="entry name" value="Bac_export_3"/>
</dbReference>
<evidence type="ECO:0000256" key="1">
    <source>
        <dbReference type="ARBA" id="ARBA00004651"/>
    </source>
</evidence>
<comment type="function">
    <text evidence="9">Role in flagellar biosynthesis.</text>
</comment>
<dbReference type="STRING" id="1123382.SAMN02745221_00523"/>
<evidence type="ECO:0000313" key="10">
    <source>
        <dbReference type="EMBL" id="SHG57844.1"/>
    </source>
</evidence>
<keyword evidence="6 9" id="KW-1133">Transmembrane helix</keyword>
<sequence length="90" mass="9759">MYEDVVLSLAHQAVVTVLLVSAPILGAALLTGLIISILQATTQMQEMTLVFVPKIVVVFLVTILFGPWMLNILTSFAHNLWAAIPTLISL</sequence>
<dbReference type="GO" id="GO:0009425">
    <property type="term" value="C:bacterial-type flagellum basal body"/>
    <property type="evidence" value="ECO:0007669"/>
    <property type="project" value="UniProtKB-SubCell"/>
</dbReference>
<keyword evidence="8 9" id="KW-0975">Bacterial flagellum</keyword>
<comment type="subcellular location">
    <subcellularLocation>
        <location evidence="1 9">Cell membrane</location>
        <topology evidence="1">Multi-pass membrane protein</topology>
    </subcellularLocation>
    <subcellularLocation>
        <location evidence="9">Bacterial flagellum basal body</location>
    </subcellularLocation>
</comment>
<dbReference type="Proteomes" id="UP000242329">
    <property type="component" value="Unassembled WGS sequence"/>
</dbReference>
<evidence type="ECO:0000313" key="11">
    <source>
        <dbReference type="Proteomes" id="UP000242329"/>
    </source>
</evidence>
<protein>
    <recommendedName>
        <fullName evidence="3 9">Flagellar biosynthetic protein FliQ</fullName>
    </recommendedName>
</protein>
<evidence type="ECO:0000256" key="9">
    <source>
        <dbReference type="RuleBase" id="RU364090"/>
    </source>
</evidence>
<dbReference type="NCBIfam" id="TIGR01402">
    <property type="entry name" value="fliQ"/>
    <property type="match status" value="1"/>
</dbReference>
<dbReference type="PANTHER" id="PTHR34040:SF2">
    <property type="entry name" value="FLAGELLAR BIOSYNTHETIC PROTEIN FLIQ"/>
    <property type="match status" value="1"/>
</dbReference>
<gene>
    <name evidence="9" type="primary">fliQ</name>
    <name evidence="10" type="ORF">SAMN02745221_00523</name>
</gene>
<evidence type="ECO:0000256" key="5">
    <source>
        <dbReference type="ARBA" id="ARBA00022692"/>
    </source>
</evidence>
<dbReference type="GO" id="GO:0044780">
    <property type="term" value="P:bacterial-type flagellum assembly"/>
    <property type="evidence" value="ECO:0007669"/>
    <property type="project" value="InterPro"/>
</dbReference>
<keyword evidence="7 9" id="KW-0472">Membrane</keyword>
<comment type="similarity">
    <text evidence="2 9">Belongs to the FliQ/MopD/SpaQ family.</text>
</comment>
<dbReference type="InterPro" id="IPR006305">
    <property type="entry name" value="FliQ"/>
</dbReference>
<evidence type="ECO:0000256" key="3">
    <source>
        <dbReference type="ARBA" id="ARBA00021718"/>
    </source>
</evidence>
<keyword evidence="10" id="KW-0969">Cilium</keyword>
<accession>A0A1M5KYE9</accession>
<evidence type="ECO:0000256" key="4">
    <source>
        <dbReference type="ARBA" id="ARBA00022475"/>
    </source>
</evidence>
<dbReference type="EMBL" id="FQWY01000006">
    <property type="protein sequence ID" value="SHG57844.1"/>
    <property type="molecule type" value="Genomic_DNA"/>
</dbReference>
<dbReference type="AlphaFoldDB" id="A0A1M5KYE9"/>
<dbReference type="PIRSF" id="PIRSF004669">
    <property type="entry name" value="FliQ"/>
    <property type="match status" value="1"/>
</dbReference>
<keyword evidence="4 9" id="KW-1003">Cell membrane</keyword>